<dbReference type="RefSeq" id="XP_020079302.1">
    <property type="nucleotide sequence ID" value="XM_020220601.1"/>
</dbReference>
<keyword evidence="2" id="KW-1185">Reference proteome</keyword>
<gene>
    <name evidence="1" type="ORF">HYPBUDRAFT_151643</name>
</gene>
<proteinExistence type="predicted"/>
<evidence type="ECO:0008006" key="3">
    <source>
        <dbReference type="Google" id="ProtNLM"/>
    </source>
</evidence>
<protein>
    <recommendedName>
        <fullName evidence="3">Letm1 RBD domain-containing protein</fullName>
    </recommendedName>
</protein>
<evidence type="ECO:0000313" key="1">
    <source>
        <dbReference type="EMBL" id="ODV70235.1"/>
    </source>
</evidence>
<dbReference type="GeneID" id="30995151"/>
<organism evidence="1 2">
    <name type="scientific">Hyphopichia burtonii NRRL Y-1933</name>
    <dbReference type="NCBI Taxonomy" id="984485"/>
    <lineage>
        <taxon>Eukaryota</taxon>
        <taxon>Fungi</taxon>
        <taxon>Dikarya</taxon>
        <taxon>Ascomycota</taxon>
        <taxon>Saccharomycotina</taxon>
        <taxon>Pichiomycetes</taxon>
        <taxon>Debaryomycetaceae</taxon>
        <taxon>Hyphopichia</taxon>
    </lineage>
</organism>
<dbReference type="AlphaFoldDB" id="A0A1E4RT60"/>
<dbReference type="EMBL" id="KV454538">
    <property type="protein sequence ID" value="ODV70235.1"/>
    <property type="molecule type" value="Genomic_DNA"/>
</dbReference>
<sequence>MGSLFTKNAKNGFFLLPQSKSIFESQVNSSQLLSALWHKSKNVDQITVNSPTTLPVDIKPKTVIHREVAMANPDKKGFSLSVKQLTAYAKSLLSFYKNGVVNVWKNKSAMNRIKKSDYKLTGHLNTKGEDADIRIPSFAKLTSDMAQALYISKVENETVRDGSQTVVKNGQPERIVDEHMFNISRKDYQLLKRTSIDFIKLPTFAVIIMIFAEVTPILCYWIPEITPLTCVLPSLIPRVWSPKATIQLRDSRLEENTQHSLQDLALKNAYNLPLKDVRLICQALRLVSKYVPISIYPEPVLRRRLQDYYCYLKVDNYYLSGLNGKASGNIWNLSNQELVLAALERNIILDIESETKRYEELAEETAKTAEMNKYFDELRLKLLHFIIDFENYNVGYLGVNHLVEDPADFETVMEWRRKD</sequence>
<accession>A0A1E4RT60</accession>
<dbReference type="Proteomes" id="UP000095085">
    <property type="component" value="Unassembled WGS sequence"/>
</dbReference>
<name>A0A1E4RT60_9ASCO</name>
<dbReference type="OrthoDB" id="73691at2759"/>
<evidence type="ECO:0000313" key="2">
    <source>
        <dbReference type="Proteomes" id="UP000095085"/>
    </source>
</evidence>
<reference evidence="2" key="1">
    <citation type="submission" date="2016-05" db="EMBL/GenBank/DDBJ databases">
        <title>Comparative genomics of biotechnologically important yeasts.</title>
        <authorList>
            <consortium name="DOE Joint Genome Institute"/>
            <person name="Riley R."/>
            <person name="Haridas S."/>
            <person name="Wolfe K.H."/>
            <person name="Lopes M.R."/>
            <person name="Hittinger C.T."/>
            <person name="Goker M."/>
            <person name="Salamov A."/>
            <person name="Wisecaver J."/>
            <person name="Long T.M."/>
            <person name="Aerts A.L."/>
            <person name="Barry K."/>
            <person name="Choi C."/>
            <person name="Clum A."/>
            <person name="Coughlan A.Y."/>
            <person name="Deshpande S."/>
            <person name="Douglass A.P."/>
            <person name="Hanson S.J."/>
            <person name="Klenk H.-P."/>
            <person name="Labutti K."/>
            <person name="Lapidus A."/>
            <person name="Lindquist E."/>
            <person name="Lipzen A."/>
            <person name="Meier-Kolthoff J.P."/>
            <person name="Ohm R.A."/>
            <person name="Otillar R.P."/>
            <person name="Pangilinan J."/>
            <person name="Peng Y."/>
            <person name="Rokas A."/>
            <person name="Rosa C.A."/>
            <person name="Scheuner C."/>
            <person name="Sibirny A.A."/>
            <person name="Slot J.C."/>
            <person name="Stielow J.B."/>
            <person name="Sun H."/>
            <person name="Kurtzman C.P."/>
            <person name="Blackwell M."/>
            <person name="Grigoriev I.V."/>
            <person name="Jeffries T.W."/>
        </authorList>
    </citation>
    <scope>NUCLEOTIDE SEQUENCE [LARGE SCALE GENOMIC DNA]</scope>
    <source>
        <strain evidence="2">NRRL Y-1933</strain>
    </source>
</reference>